<dbReference type="InterPro" id="IPR036388">
    <property type="entry name" value="WH-like_DNA-bd_sf"/>
</dbReference>
<accession>A0A6P0GIH9</accession>
<dbReference type="SUPFAM" id="SSF46785">
    <property type="entry name" value="Winged helix' DNA-binding domain"/>
    <property type="match status" value="1"/>
</dbReference>
<dbReference type="GO" id="GO:0003677">
    <property type="term" value="F:DNA binding"/>
    <property type="evidence" value="ECO:0007669"/>
    <property type="project" value="UniProtKB-KW"/>
</dbReference>
<name>A0A6P0GIH9_9ACTN</name>
<evidence type="ECO:0000259" key="5">
    <source>
        <dbReference type="SMART" id="SM00100"/>
    </source>
</evidence>
<dbReference type="SUPFAM" id="SSF51206">
    <property type="entry name" value="cAMP-binding domain-like"/>
    <property type="match status" value="1"/>
</dbReference>
<keyword evidence="3" id="KW-0804">Transcription</keyword>
<evidence type="ECO:0000256" key="2">
    <source>
        <dbReference type="ARBA" id="ARBA00023125"/>
    </source>
</evidence>
<dbReference type="InterPro" id="IPR012318">
    <property type="entry name" value="HTH_CRP"/>
</dbReference>
<evidence type="ECO:0000313" key="6">
    <source>
        <dbReference type="EMBL" id="NEM07088.1"/>
    </source>
</evidence>
<dbReference type="Gene3D" id="1.10.10.10">
    <property type="entry name" value="Winged helix-like DNA-binding domain superfamily/Winged helix DNA-binding domain"/>
    <property type="match status" value="1"/>
</dbReference>
<dbReference type="InterPro" id="IPR014710">
    <property type="entry name" value="RmlC-like_jellyroll"/>
</dbReference>
<dbReference type="Pfam" id="PF13545">
    <property type="entry name" value="HTH_Crp_2"/>
    <property type="match status" value="1"/>
</dbReference>
<sequence>MQRNTRAASLAFGVQPRHDERAPHDRGQPPPKRVDRGRGITVPPSGHGSRWQRPEDCMTAADADLARRNAVLDGLEADALASLLPSLSETDLPVSRVLHEPGQAVLDVYFPLAGVVSVVADLGEDQVVETATVGPEGMVGISVYLGASTPTERSLVQVPGRALCMAAEDLRRHIADIDGPLTVMLRRSAQALFTQVSRNAACNRVHTARQRAARWLLMTADRMDSPSFELTQHFLAQMLAIRRTSVSEVAQSLAEDGCITYSRGQITVTDRPRLLAHSCSCYEVIRRSTESLLSAR</sequence>
<reference evidence="6 7" key="1">
    <citation type="submission" date="2019-12" db="EMBL/GenBank/DDBJ databases">
        <title>WGS of CPCC 203550 I12A-02606.</title>
        <authorList>
            <person name="Jiang Z."/>
        </authorList>
    </citation>
    <scope>NUCLEOTIDE SEQUENCE [LARGE SCALE GENOMIC DNA]</scope>
    <source>
        <strain evidence="6 7">I12A-02606</strain>
    </source>
</reference>
<dbReference type="InterPro" id="IPR000595">
    <property type="entry name" value="cNMP-bd_dom"/>
</dbReference>
<feature type="compositionally biased region" description="Basic and acidic residues" evidence="4">
    <location>
        <begin position="16"/>
        <end position="38"/>
    </location>
</feature>
<dbReference type="RefSeq" id="WP_163477220.1">
    <property type="nucleotide sequence ID" value="NZ_JAAGWE010000022.1"/>
</dbReference>
<proteinExistence type="predicted"/>
<keyword evidence="1" id="KW-0805">Transcription regulation</keyword>
<dbReference type="EMBL" id="JAAGWE010000022">
    <property type="protein sequence ID" value="NEM07088.1"/>
    <property type="molecule type" value="Genomic_DNA"/>
</dbReference>
<keyword evidence="2" id="KW-0238">DNA-binding</keyword>
<evidence type="ECO:0000256" key="3">
    <source>
        <dbReference type="ARBA" id="ARBA00023163"/>
    </source>
</evidence>
<comment type="caution">
    <text evidence="6">The sequence shown here is derived from an EMBL/GenBank/DDBJ whole genome shotgun (WGS) entry which is preliminary data.</text>
</comment>
<protein>
    <submittedName>
        <fullName evidence="6">Crp/Fnr family transcriptional regulator</fullName>
    </submittedName>
</protein>
<feature type="domain" description="Cyclic nucleotide-binding" evidence="5">
    <location>
        <begin position="71"/>
        <end position="189"/>
    </location>
</feature>
<dbReference type="SMART" id="SM00100">
    <property type="entry name" value="cNMP"/>
    <property type="match status" value="1"/>
</dbReference>
<dbReference type="AlphaFoldDB" id="A0A6P0GIH9"/>
<evidence type="ECO:0000313" key="7">
    <source>
        <dbReference type="Proteomes" id="UP000471126"/>
    </source>
</evidence>
<dbReference type="InterPro" id="IPR018490">
    <property type="entry name" value="cNMP-bd_dom_sf"/>
</dbReference>
<gene>
    <name evidence="6" type="ORF">GCU54_13835</name>
</gene>
<dbReference type="Gene3D" id="2.60.120.10">
    <property type="entry name" value="Jelly Rolls"/>
    <property type="match status" value="1"/>
</dbReference>
<organism evidence="6 7">
    <name type="scientific">Geodermatophilus normandii</name>
    <dbReference type="NCBI Taxonomy" id="1137989"/>
    <lineage>
        <taxon>Bacteria</taxon>
        <taxon>Bacillati</taxon>
        <taxon>Actinomycetota</taxon>
        <taxon>Actinomycetes</taxon>
        <taxon>Geodermatophilales</taxon>
        <taxon>Geodermatophilaceae</taxon>
        <taxon>Geodermatophilus</taxon>
    </lineage>
</organism>
<evidence type="ECO:0000256" key="4">
    <source>
        <dbReference type="SAM" id="MobiDB-lite"/>
    </source>
</evidence>
<dbReference type="Proteomes" id="UP000471126">
    <property type="component" value="Unassembled WGS sequence"/>
</dbReference>
<dbReference type="GO" id="GO:0006355">
    <property type="term" value="P:regulation of DNA-templated transcription"/>
    <property type="evidence" value="ECO:0007669"/>
    <property type="project" value="InterPro"/>
</dbReference>
<feature type="region of interest" description="Disordered" evidence="4">
    <location>
        <begin position="1"/>
        <end position="53"/>
    </location>
</feature>
<dbReference type="InterPro" id="IPR036390">
    <property type="entry name" value="WH_DNA-bd_sf"/>
</dbReference>
<evidence type="ECO:0000256" key="1">
    <source>
        <dbReference type="ARBA" id="ARBA00023015"/>
    </source>
</evidence>